<evidence type="ECO:0000256" key="1">
    <source>
        <dbReference type="ARBA" id="ARBA00010233"/>
    </source>
</evidence>
<gene>
    <name evidence="5" type="ORF">P5G62_003815</name>
</gene>
<feature type="domain" description="LD-carboxypeptidase N-terminal" evidence="3">
    <location>
        <begin position="12"/>
        <end position="131"/>
    </location>
</feature>
<protein>
    <submittedName>
        <fullName evidence="5">S66 peptidase family protein</fullName>
    </submittedName>
</protein>
<evidence type="ECO:0000313" key="5">
    <source>
        <dbReference type="EMBL" id="MFB3166271.1"/>
    </source>
</evidence>
<dbReference type="InterPro" id="IPR027461">
    <property type="entry name" value="Carboxypeptidase_A_C_sf"/>
</dbReference>
<dbReference type="Gene3D" id="3.50.30.60">
    <property type="entry name" value="LD-carboxypeptidase A C-terminal domain-like"/>
    <property type="match status" value="1"/>
</dbReference>
<dbReference type="Gene3D" id="3.40.50.10740">
    <property type="entry name" value="Class I glutamine amidotransferase-like"/>
    <property type="match status" value="1"/>
</dbReference>
<dbReference type="PIRSF" id="PIRSF028757">
    <property type="entry name" value="LD-carboxypeptidase"/>
    <property type="match status" value="1"/>
</dbReference>
<dbReference type="SUPFAM" id="SSF52317">
    <property type="entry name" value="Class I glutamine amidotransferase-like"/>
    <property type="match status" value="1"/>
</dbReference>
<accession>A0ABV4YP14</accession>
<evidence type="ECO:0000259" key="4">
    <source>
        <dbReference type="Pfam" id="PF17676"/>
    </source>
</evidence>
<dbReference type="PANTHER" id="PTHR30237:SF6">
    <property type="entry name" value="CARBOXYPEPTIDASE YOCD-RELATED"/>
    <property type="match status" value="1"/>
</dbReference>
<dbReference type="InterPro" id="IPR027478">
    <property type="entry name" value="LdcA_N"/>
</dbReference>
<dbReference type="Proteomes" id="UP001241748">
    <property type="component" value="Unassembled WGS sequence"/>
</dbReference>
<dbReference type="PANTHER" id="PTHR30237">
    <property type="entry name" value="MURAMOYLTETRAPEPTIDE CARBOXYPEPTIDASE"/>
    <property type="match status" value="1"/>
</dbReference>
<sequence length="324" mass="36045">MLPNRLSPGDEIRVIAPSTSMAVIKGKQVELATERLNQLGFTVTFGKHVEDHDEFFTTSIEQRIEDLHDAFRDPNVKGILTALGGYHANQLLNYIDYDLIQKNPKVFCGYSDITALNAAIYQKTGLVTYSGPFFSTFGVKYGIDYTLQSFLEAVTNDAPYEVNPSPVWSDDKWYLDQEERTFIEQENYLVIHEGEAEGKLIGGNLSTLHLLQGTEYMPSLKDCILFIEEDNEAHIHSFDRVLQSMLQLPDAASIRGILIGRFQKDSNVTEAAIKRVIETKTELKNIPVIANVNFGHVQPIATIPMGANAAISAKGTTTTITINA</sequence>
<name>A0ABV4YP14_9BACI</name>
<dbReference type="CDD" id="cd07062">
    <property type="entry name" value="Peptidase_S66_mccF_like"/>
    <property type="match status" value="1"/>
</dbReference>
<dbReference type="EMBL" id="JAROBZ020000001">
    <property type="protein sequence ID" value="MFB3166271.1"/>
    <property type="molecule type" value="Genomic_DNA"/>
</dbReference>
<proteinExistence type="inferred from homology"/>
<organism evidence="5 6">
    <name type="scientific">Neobacillus driksii</name>
    <dbReference type="NCBI Taxonomy" id="3035913"/>
    <lineage>
        <taxon>Bacteria</taxon>
        <taxon>Bacillati</taxon>
        <taxon>Bacillota</taxon>
        <taxon>Bacilli</taxon>
        <taxon>Bacillales</taxon>
        <taxon>Bacillaceae</taxon>
        <taxon>Neobacillus</taxon>
    </lineage>
</organism>
<dbReference type="Pfam" id="PF02016">
    <property type="entry name" value="Peptidase_S66"/>
    <property type="match status" value="1"/>
</dbReference>
<keyword evidence="6" id="KW-1185">Reference proteome</keyword>
<dbReference type="SUPFAM" id="SSF141986">
    <property type="entry name" value="LD-carboxypeptidase A C-terminal domain-like"/>
    <property type="match status" value="1"/>
</dbReference>
<dbReference type="Pfam" id="PF17676">
    <property type="entry name" value="Peptidase_S66C"/>
    <property type="match status" value="1"/>
</dbReference>
<reference evidence="5 6" key="1">
    <citation type="submission" date="2024-05" db="EMBL/GenBank/DDBJ databases">
        <authorList>
            <person name="Venkateswaran K."/>
        </authorList>
    </citation>
    <scope>NUCLEOTIDE SEQUENCE [LARGE SCALE GENOMIC DNA]</scope>
    <source>
        <strain evidence="5 6">179-C4-2-HS</strain>
    </source>
</reference>
<dbReference type="InterPro" id="IPR029062">
    <property type="entry name" value="Class_I_gatase-like"/>
</dbReference>
<dbReference type="InterPro" id="IPR040449">
    <property type="entry name" value="Peptidase_S66_N"/>
</dbReference>
<dbReference type="InterPro" id="IPR040921">
    <property type="entry name" value="Peptidase_S66C"/>
</dbReference>
<dbReference type="RefSeq" id="WP_306073655.1">
    <property type="nucleotide sequence ID" value="NZ_JAROBZ020000001.1"/>
</dbReference>
<comment type="similarity">
    <text evidence="1">Belongs to the peptidase S66 family.</text>
</comment>
<evidence type="ECO:0000313" key="6">
    <source>
        <dbReference type="Proteomes" id="UP001241748"/>
    </source>
</evidence>
<comment type="caution">
    <text evidence="5">The sequence shown here is derived from an EMBL/GenBank/DDBJ whole genome shotgun (WGS) entry which is preliminary data.</text>
</comment>
<evidence type="ECO:0000256" key="2">
    <source>
        <dbReference type="ARBA" id="ARBA00022801"/>
    </source>
</evidence>
<keyword evidence="2" id="KW-0378">Hydrolase</keyword>
<evidence type="ECO:0000259" key="3">
    <source>
        <dbReference type="Pfam" id="PF02016"/>
    </source>
</evidence>
<dbReference type="InterPro" id="IPR003507">
    <property type="entry name" value="S66_fam"/>
</dbReference>
<feature type="domain" description="LD-carboxypeptidase C-terminal" evidence="4">
    <location>
        <begin position="197"/>
        <end position="311"/>
    </location>
</feature>